<dbReference type="PROSITE" id="PS00211">
    <property type="entry name" value="ABC_TRANSPORTER_1"/>
    <property type="match status" value="2"/>
</dbReference>
<keyword evidence="4 10" id="KW-0812">Transmembrane</keyword>
<feature type="domain" description="ABC transmembrane type-1" evidence="12">
    <location>
        <begin position="50"/>
        <end position="341"/>
    </location>
</feature>
<keyword evidence="6" id="KW-0067">ATP-binding</keyword>
<evidence type="ECO:0000256" key="5">
    <source>
        <dbReference type="ARBA" id="ARBA00022741"/>
    </source>
</evidence>
<reference evidence="14" key="1">
    <citation type="journal article" date="2016" name="Genome Biol. Evol.">
        <title>Comparative 'omics' of the Fusarium fujikuroi species complex highlights differences in genetic potential and metabolite synthesis.</title>
        <authorList>
            <person name="Niehaus E.-M."/>
            <person name="Muensterkoetter M."/>
            <person name="Proctor R.H."/>
            <person name="Brown D.W."/>
            <person name="Sharon A."/>
            <person name="Idan Y."/>
            <person name="Oren-Young L."/>
            <person name="Sieber C.M."/>
            <person name="Novak O."/>
            <person name="Pencik A."/>
            <person name="Tarkowska D."/>
            <person name="Hromadova K."/>
            <person name="Freeman S."/>
            <person name="Maymon M."/>
            <person name="Elazar M."/>
            <person name="Youssef S.A."/>
            <person name="El-Shabrawy E.S.M."/>
            <person name="Shalaby A.B.A."/>
            <person name="Houterman P."/>
            <person name="Brock N.L."/>
            <person name="Burkhardt I."/>
            <person name="Tsavkelova E.A."/>
            <person name="Dickschat J.S."/>
            <person name="Galuszka P."/>
            <person name="Gueldener U."/>
            <person name="Tudzynski B."/>
        </authorList>
    </citation>
    <scope>NUCLEOTIDE SEQUENCE [LARGE SCALE GENOMIC DNA]</scope>
    <source>
        <strain evidence="14">MRC7560</strain>
    </source>
</reference>
<keyword evidence="8 10" id="KW-0472">Membrane</keyword>
<dbReference type="InterPro" id="IPR039421">
    <property type="entry name" value="Type_1_exporter"/>
</dbReference>
<dbReference type="FunFam" id="3.40.50.300:FF:000913">
    <property type="entry name" value="ABC multidrug transporter SitT"/>
    <property type="match status" value="1"/>
</dbReference>
<dbReference type="Proteomes" id="UP000184255">
    <property type="component" value="Unassembled WGS sequence"/>
</dbReference>
<feature type="compositionally biased region" description="Polar residues" evidence="9">
    <location>
        <begin position="15"/>
        <end position="25"/>
    </location>
</feature>
<dbReference type="FunFam" id="3.40.50.300:FF:001530">
    <property type="entry name" value="ABC multidrug transporter (Eurofung)"/>
    <property type="match status" value="1"/>
</dbReference>
<feature type="transmembrane region" description="Helical" evidence="10">
    <location>
        <begin position="198"/>
        <end position="218"/>
    </location>
</feature>
<dbReference type="InterPro" id="IPR011527">
    <property type="entry name" value="ABC1_TM_dom"/>
</dbReference>
<dbReference type="Gene3D" id="3.40.50.300">
    <property type="entry name" value="P-loop containing nucleotide triphosphate hydrolases"/>
    <property type="match status" value="2"/>
</dbReference>
<dbReference type="GO" id="GO:0016887">
    <property type="term" value="F:ATP hydrolysis activity"/>
    <property type="evidence" value="ECO:0007669"/>
    <property type="project" value="InterPro"/>
</dbReference>
<dbReference type="GO" id="GO:0012505">
    <property type="term" value="C:endomembrane system"/>
    <property type="evidence" value="ECO:0007669"/>
    <property type="project" value="UniProtKB-SubCell"/>
</dbReference>
<dbReference type="InterPro" id="IPR017871">
    <property type="entry name" value="ABC_transporter-like_CS"/>
</dbReference>
<evidence type="ECO:0000256" key="10">
    <source>
        <dbReference type="SAM" id="Phobius"/>
    </source>
</evidence>
<evidence type="ECO:0000256" key="2">
    <source>
        <dbReference type="ARBA" id="ARBA00004308"/>
    </source>
</evidence>
<evidence type="ECO:0000256" key="9">
    <source>
        <dbReference type="SAM" id="MobiDB-lite"/>
    </source>
</evidence>
<feature type="transmembrane region" description="Helical" evidence="10">
    <location>
        <begin position="47"/>
        <end position="70"/>
    </location>
</feature>
<dbReference type="CDD" id="cd18577">
    <property type="entry name" value="ABC_6TM_Pgp_ABCB1_D1_like"/>
    <property type="match status" value="1"/>
</dbReference>
<dbReference type="PANTHER" id="PTHR43394:SF1">
    <property type="entry name" value="ATP-BINDING CASSETTE SUB-FAMILY B MEMBER 10, MITOCHONDRIAL"/>
    <property type="match status" value="1"/>
</dbReference>
<evidence type="ECO:0000256" key="8">
    <source>
        <dbReference type="ARBA" id="ARBA00023136"/>
    </source>
</evidence>
<dbReference type="PANTHER" id="PTHR43394">
    <property type="entry name" value="ATP-DEPENDENT PERMEASE MDL1, MITOCHONDRIAL"/>
    <property type="match status" value="1"/>
</dbReference>
<feature type="region of interest" description="Disordered" evidence="9">
    <location>
        <begin position="1"/>
        <end position="25"/>
    </location>
</feature>
<dbReference type="Pfam" id="PF00664">
    <property type="entry name" value="ABC_membrane"/>
    <property type="match status" value="3"/>
</dbReference>
<dbReference type="SMART" id="SM00382">
    <property type="entry name" value="AAA"/>
    <property type="match status" value="2"/>
</dbReference>
<dbReference type="GO" id="GO:0090374">
    <property type="term" value="P:oligopeptide export from mitochondrion"/>
    <property type="evidence" value="ECO:0007669"/>
    <property type="project" value="TreeGrafter"/>
</dbReference>
<feature type="domain" description="ABC transporter" evidence="11">
    <location>
        <begin position="376"/>
        <end position="621"/>
    </location>
</feature>
<proteinExistence type="inferred from homology"/>
<feature type="transmembrane region" description="Helical" evidence="10">
    <location>
        <begin position="741"/>
        <end position="764"/>
    </location>
</feature>
<feature type="transmembrane region" description="Helical" evidence="10">
    <location>
        <begin position="311"/>
        <end position="333"/>
    </location>
</feature>
<dbReference type="VEuPathDB" id="FungiDB:FMAN_06863"/>
<feature type="transmembrane region" description="Helical" evidence="10">
    <location>
        <begin position="898"/>
        <end position="918"/>
    </location>
</feature>
<dbReference type="InterPro" id="IPR003593">
    <property type="entry name" value="AAA+_ATPase"/>
</dbReference>
<keyword evidence="14" id="KW-1185">Reference proteome</keyword>
<dbReference type="EMBL" id="FCQH01000024">
    <property type="protein sequence ID" value="CVL08696.1"/>
    <property type="molecule type" value="Genomic_DNA"/>
</dbReference>
<evidence type="ECO:0000259" key="11">
    <source>
        <dbReference type="PROSITE" id="PS50893"/>
    </source>
</evidence>
<dbReference type="GO" id="GO:0005524">
    <property type="term" value="F:ATP binding"/>
    <property type="evidence" value="ECO:0007669"/>
    <property type="project" value="UniProtKB-KW"/>
</dbReference>
<sequence length="1248" mass="136121">MENTDKVARAKHTDPPNNSSDQSGQKPMSGFAAFLRIFTYCQPLDHVLEAIAVLAAIGSGVAMAMMNLVIGQLMDVMGNPARIATDPEGFMAEVGNKSLYFVYIGIARLACTYIYSTLFTFVSFRVTNNIRQSYLRAALSQEISYFDLGTSGSIAMQGTSNGKLIQHGIADKVGLFFVSLTTFIASFIIAFVSYWKLTLILICIMPAIMLVIGTMATIDAGIDSKNLKILSQAAQYAETALASIRTIKAFNLEPRIMHKYTSVLDTSRQLCRRKSGVYGVMFAWQYFVIYAGMGLAFWQGIRMIARGEVDGIGTVFTVLFSVVIGSTSINGIAPNISSFVRAGTGAAELFALIDRTSQINPLDDSGQTPTNVSGTIAIKSISFAYPTRPDTRVLEDFSVNIPAGKVTALVGSSGSGKSTIIGLLERWYDPSSGDITLDGISLRDLSVTWLRTTMRLVQQEPVLFNETVFQNIANGLVGTAWENQSRETQEERVKHAAKLAFADEFIQSLPEQYETRIGERGGLLSGGQKQRIAIARSIVSDPSILLLDEATSALDPHSEAIVQKALNNASRNRTTLVIAHKLATIRDADNIVVMSKGRIVEQGNHDDLVALEGTYAMLVKAQDLSINKQSLAIEASDDESTASTGAVEPVQSLVKYNSAVNEDISSQVRREDFSLYESTGLLHTIWKIINSAPELRTCFVIIAIACAVGAAVYPGQTLLLAEVMDVFTSSNMTKSGDFVSLMYFVVALGSLIVFFIMGWISNIIAQTRERYWRPCQPHRLPLSGYLMGFDVALTFQCVINIIASSILALAYAWKLGLVGVFAGMPPLLLAGFARIRLETRLNAGIDERFLTSAAIESESVNAIRTVSSLAIEKSILTRYMDELDRAVWSSTKPLFHMMIWFSFTQSIEFFILALGFWFGSKLVSQGEITFPHFIISFLGVFFSGQAAGTIFSFSSSFTKANSAANYYFWLTCLQPIIRDTDDSSEKGPANDVSSVEFRNVHFSYPLAPEKRVIKGLSLSIERGQFVAFVGSSGCGKSTMISLLERFYDPASGTINIDGSAALTAINPCLYRSRIALVQQEPTVFPESIRENIAAGLDISPEEQANVTDDALEAACRAANVWDFVSSLPEGLNTLCGLGGSQLSGGQRQRIAIARALIRNPSIILLDEATSALDTESERVVQRALMDAAASGDRITIAVAHRLSTIRDADKICVFYQGRIVEAGKHDDLISQNGMYKQMCDAQTLDRAT</sequence>
<evidence type="ECO:0000256" key="3">
    <source>
        <dbReference type="ARBA" id="ARBA00007577"/>
    </source>
</evidence>
<evidence type="ECO:0000256" key="6">
    <source>
        <dbReference type="ARBA" id="ARBA00022840"/>
    </source>
</evidence>
<protein>
    <submittedName>
        <fullName evidence="13">Related to multidrug/pheromone exporter, ABC superfamily</fullName>
    </submittedName>
</protein>
<dbReference type="SUPFAM" id="SSF52540">
    <property type="entry name" value="P-loop containing nucleoside triphosphate hydrolases"/>
    <property type="match status" value="2"/>
</dbReference>
<feature type="domain" description="ABC transmembrane type-1" evidence="12">
    <location>
        <begin position="700"/>
        <end position="959"/>
    </location>
</feature>
<feature type="domain" description="ABC transporter" evidence="11">
    <location>
        <begin position="995"/>
        <end position="1241"/>
    </location>
</feature>
<evidence type="ECO:0000313" key="13">
    <source>
        <dbReference type="EMBL" id="CVL08696.1"/>
    </source>
</evidence>
<evidence type="ECO:0000256" key="1">
    <source>
        <dbReference type="ARBA" id="ARBA00004141"/>
    </source>
</evidence>
<dbReference type="GeneID" id="65086127"/>
<accession>A0A1L7UN33</accession>
<name>A0A1L7UN33_FUSMA</name>
<feature type="transmembrane region" description="Helical" evidence="10">
    <location>
        <begin position="697"/>
        <end position="721"/>
    </location>
</feature>
<dbReference type="GO" id="GO:0005743">
    <property type="term" value="C:mitochondrial inner membrane"/>
    <property type="evidence" value="ECO:0007669"/>
    <property type="project" value="TreeGrafter"/>
</dbReference>
<feature type="transmembrane region" description="Helical" evidence="10">
    <location>
        <begin position="815"/>
        <end position="833"/>
    </location>
</feature>
<feature type="transmembrane region" description="Helical" evidence="10">
    <location>
        <begin position="173"/>
        <end position="192"/>
    </location>
</feature>
<keyword evidence="5" id="KW-0547">Nucleotide-binding</keyword>
<comment type="similarity">
    <text evidence="3">Belongs to the ABC transporter superfamily. ABCB family. Multidrug resistance exporter (TC 3.A.1.201) subfamily.</text>
</comment>
<feature type="transmembrane region" description="Helical" evidence="10">
    <location>
        <begin position="930"/>
        <end position="953"/>
    </location>
</feature>
<dbReference type="PROSITE" id="PS50929">
    <property type="entry name" value="ABC_TM1F"/>
    <property type="match status" value="2"/>
</dbReference>
<dbReference type="InterPro" id="IPR003439">
    <property type="entry name" value="ABC_transporter-like_ATP-bd"/>
</dbReference>
<dbReference type="GO" id="GO:0015421">
    <property type="term" value="F:ABC-type oligopeptide transporter activity"/>
    <property type="evidence" value="ECO:0007669"/>
    <property type="project" value="TreeGrafter"/>
</dbReference>
<evidence type="ECO:0000256" key="7">
    <source>
        <dbReference type="ARBA" id="ARBA00022989"/>
    </source>
</evidence>
<dbReference type="CDD" id="cd18578">
    <property type="entry name" value="ABC_6TM_Pgp_ABCB1_D2_like"/>
    <property type="match status" value="1"/>
</dbReference>
<feature type="compositionally biased region" description="Basic and acidic residues" evidence="9">
    <location>
        <begin position="1"/>
        <end position="14"/>
    </location>
</feature>
<evidence type="ECO:0000256" key="4">
    <source>
        <dbReference type="ARBA" id="ARBA00022692"/>
    </source>
</evidence>
<dbReference type="Pfam" id="PF00005">
    <property type="entry name" value="ABC_tran"/>
    <property type="match status" value="2"/>
</dbReference>
<keyword evidence="7 10" id="KW-1133">Transmembrane helix</keyword>
<dbReference type="PROSITE" id="PS50893">
    <property type="entry name" value="ABC_TRANSPORTER_2"/>
    <property type="match status" value="2"/>
</dbReference>
<dbReference type="AlphaFoldDB" id="A0A1L7UN33"/>
<feature type="transmembrane region" description="Helical" evidence="10">
    <location>
        <begin position="785"/>
        <end position="809"/>
    </location>
</feature>
<evidence type="ECO:0000259" key="12">
    <source>
        <dbReference type="PROSITE" id="PS50929"/>
    </source>
</evidence>
<dbReference type="Gene3D" id="1.20.1560.10">
    <property type="entry name" value="ABC transporter type 1, transmembrane domain"/>
    <property type="match status" value="3"/>
</dbReference>
<dbReference type="CDD" id="cd03249">
    <property type="entry name" value="ABC_MTABC3_MDL1_MDL2"/>
    <property type="match status" value="1"/>
</dbReference>
<comment type="subcellular location">
    <subcellularLocation>
        <location evidence="2">Endomembrane system</location>
    </subcellularLocation>
    <subcellularLocation>
        <location evidence="1">Membrane</location>
        <topology evidence="1">Multi-pass membrane protein</topology>
    </subcellularLocation>
</comment>
<feature type="transmembrane region" description="Helical" evidence="10">
    <location>
        <begin position="100"/>
        <end position="124"/>
    </location>
</feature>
<feature type="transmembrane region" description="Helical" evidence="10">
    <location>
        <begin position="277"/>
        <end position="299"/>
    </location>
</feature>
<comment type="caution">
    <text evidence="13">The sequence shown here is derived from an EMBL/GenBank/DDBJ whole genome shotgun (WGS) entry which is preliminary data.</text>
</comment>
<dbReference type="InterPro" id="IPR027417">
    <property type="entry name" value="P-loop_NTPase"/>
</dbReference>
<evidence type="ECO:0000313" key="14">
    <source>
        <dbReference type="Proteomes" id="UP000184255"/>
    </source>
</evidence>
<dbReference type="SUPFAM" id="SSF90123">
    <property type="entry name" value="ABC transporter transmembrane region"/>
    <property type="match status" value="2"/>
</dbReference>
<gene>
    <name evidence="13" type="ORF">FMAN_06863</name>
</gene>
<organism evidence="13 14">
    <name type="scientific">Fusarium mangiferae</name>
    <name type="common">Mango malformation disease fungus</name>
    <dbReference type="NCBI Taxonomy" id="192010"/>
    <lineage>
        <taxon>Eukaryota</taxon>
        <taxon>Fungi</taxon>
        <taxon>Dikarya</taxon>
        <taxon>Ascomycota</taxon>
        <taxon>Pezizomycotina</taxon>
        <taxon>Sordariomycetes</taxon>
        <taxon>Hypocreomycetidae</taxon>
        <taxon>Hypocreales</taxon>
        <taxon>Nectriaceae</taxon>
        <taxon>Fusarium</taxon>
        <taxon>Fusarium fujikuroi species complex</taxon>
    </lineage>
</organism>
<dbReference type="RefSeq" id="XP_041691208.1">
    <property type="nucleotide sequence ID" value="XM_041825871.1"/>
</dbReference>
<dbReference type="InterPro" id="IPR036640">
    <property type="entry name" value="ABC1_TM_sf"/>
</dbReference>